<protein>
    <recommendedName>
        <fullName evidence="5">Queuine tRNA-ribosyltransferase accessory subunit 2</fullName>
    </recommendedName>
    <alternativeName>
        <fullName evidence="5">Queuine tRNA-ribosyltransferase domain-containing protein 1</fullName>
    </alternativeName>
</protein>
<feature type="binding site" evidence="5">
    <location>
        <position position="303"/>
    </location>
    <ligand>
        <name>Zn(2+)</name>
        <dbReference type="ChEBI" id="CHEBI:29105"/>
    </ligand>
</feature>
<comment type="cofactor">
    <cofactor evidence="5">
        <name>Zn(2+)</name>
        <dbReference type="ChEBI" id="CHEBI:29105"/>
    </cofactor>
    <text evidence="5">Binds 1 zinc ion per subunit.</text>
</comment>
<evidence type="ECO:0000256" key="4">
    <source>
        <dbReference type="ARBA" id="ARBA00022833"/>
    </source>
</evidence>
<feature type="region of interest" description="Disordered" evidence="6">
    <location>
        <begin position="367"/>
        <end position="433"/>
    </location>
</feature>
<proteinExistence type="inferred from homology"/>
<sequence length="433" mass="47746">MGTQVQKHFDQLPDEMFSIVQATTAGIGARLGRLVLPGRAVIETPHYLASTSRGVVPHITPDNFVRSTSIQGVYVGLEDFLGARRTPPVAPPAANPNTAGTIAVCTAVGFKALHSDDYIEGVQHVQPDIVLSLADVPYGRALGNRRVERAVDRSTQWLNDHVEARRQASMPQAKLFASLLPVACRNQSYYIESVRDHAAKDVSGLVIHDLSTLENLPMELGPLPRLGFTSPATPQEVLRHIRLGIDVCTIPFTSEATDNGIALSFAFPAPNDVCRDEPLPLGVDMWSIEHAADCSPLTPDCGCYACTDHHRAYIQHLLSAKEMLAWVLLQIHNHHIIESFFRSIRRSLVEGTYNRDVERFQQAYESQLPAKTGEGPRVRGYQYKSEGPGEQRKNRPAYNTLDDRKEAVAGSKSVKLDADSNTLQQQGFAEKQL</sequence>
<reference evidence="8" key="1">
    <citation type="submission" date="2023-07" db="EMBL/GenBank/DDBJ databases">
        <title>Black Yeasts Isolated from many extreme environments.</title>
        <authorList>
            <person name="Coleine C."/>
            <person name="Stajich J.E."/>
            <person name="Selbmann L."/>
        </authorList>
    </citation>
    <scope>NUCLEOTIDE SEQUENCE</scope>
    <source>
        <strain evidence="8">CCFEE 5485</strain>
    </source>
</reference>
<accession>A0AAE0WXC5</accession>
<dbReference type="InterPro" id="IPR002616">
    <property type="entry name" value="tRNA_ribo_trans-like"/>
</dbReference>
<dbReference type="EMBL" id="JAUTXT010000001">
    <property type="protein sequence ID" value="KAK3679689.1"/>
    <property type="molecule type" value="Genomic_DNA"/>
</dbReference>
<dbReference type="NCBIfam" id="TIGR00449">
    <property type="entry name" value="tgt_general"/>
    <property type="match status" value="1"/>
</dbReference>
<comment type="subcellular location">
    <subcellularLocation>
        <location evidence="5">Cytoplasm</location>
    </subcellularLocation>
</comment>
<evidence type="ECO:0000313" key="9">
    <source>
        <dbReference type="Proteomes" id="UP001274830"/>
    </source>
</evidence>
<dbReference type="InterPro" id="IPR050852">
    <property type="entry name" value="Queuine_tRNA-ribosyltrfase"/>
</dbReference>
<dbReference type="GO" id="GO:0005737">
    <property type="term" value="C:cytoplasm"/>
    <property type="evidence" value="ECO:0007669"/>
    <property type="project" value="UniProtKB-SubCell"/>
</dbReference>
<name>A0AAE0WXC5_9PEZI</name>
<dbReference type="AlphaFoldDB" id="A0AAE0WXC5"/>
<evidence type="ECO:0000256" key="5">
    <source>
        <dbReference type="HAMAP-Rule" id="MF_03043"/>
    </source>
</evidence>
<comment type="subunit">
    <text evidence="5">Heterodimer of a catalytic subunit and an accessory subunit.</text>
</comment>
<dbReference type="InterPro" id="IPR036511">
    <property type="entry name" value="TGT-like_sf"/>
</dbReference>
<keyword evidence="2 5" id="KW-0819">tRNA processing</keyword>
<dbReference type="HAMAP" id="MF_03043">
    <property type="entry name" value="QTRT2"/>
    <property type="match status" value="1"/>
</dbReference>
<keyword evidence="3 5" id="KW-0479">Metal-binding</keyword>
<evidence type="ECO:0000256" key="3">
    <source>
        <dbReference type="ARBA" id="ARBA00022723"/>
    </source>
</evidence>
<dbReference type="Pfam" id="PF01702">
    <property type="entry name" value="TGT"/>
    <property type="match status" value="1"/>
</dbReference>
<dbReference type="PANTHER" id="PTHR46064:SF1">
    <property type="entry name" value="QUEUINE TRNA-RIBOSYLTRANSFERASE ACCESSORY SUBUNIT 2"/>
    <property type="match status" value="1"/>
</dbReference>
<feature type="binding site" evidence="5">
    <location>
        <position position="306"/>
    </location>
    <ligand>
        <name>Zn(2+)</name>
        <dbReference type="ChEBI" id="CHEBI:29105"/>
    </ligand>
</feature>
<feature type="binding site" evidence="5">
    <location>
        <position position="332"/>
    </location>
    <ligand>
        <name>Zn(2+)</name>
        <dbReference type="ChEBI" id="CHEBI:29105"/>
    </ligand>
</feature>
<evidence type="ECO:0000259" key="7">
    <source>
        <dbReference type="Pfam" id="PF01702"/>
    </source>
</evidence>
<dbReference type="SUPFAM" id="SSF51713">
    <property type="entry name" value="tRNA-guanine transglycosylase"/>
    <property type="match status" value="1"/>
</dbReference>
<gene>
    <name evidence="8" type="ORF">LTR78_000065</name>
</gene>
<organism evidence="8 9">
    <name type="scientific">Recurvomyces mirabilis</name>
    <dbReference type="NCBI Taxonomy" id="574656"/>
    <lineage>
        <taxon>Eukaryota</taxon>
        <taxon>Fungi</taxon>
        <taxon>Dikarya</taxon>
        <taxon>Ascomycota</taxon>
        <taxon>Pezizomycotina</taxon>
        <taxon>Dothideomycetes</taxon>
        <taxon>Dothideomycetidae</taxon>
        <taxon>Mycosphaerellales</taxon>
        <taxon>Teratosphaeriaceae</taxon>
        <taxon>Recurvomyces</taxon>
    </lineage>
</organism>
<evidence type="ECO:0000256" key="1">
    <source>
        <dbReference type="ARBA" id="ARBA00022490"/>
    </source>
</evidence>
<keyword evidence="4 5" id="KW-0862">Zinc</keyword>
<dbReference type="GO" id="GO:0008479">
    <property type="term" value="F:tRNA-guanosine(34) queuine transglycosylase activity"/>
    <property type="evidence" value="ECO:0007669"/>
    <property type="project" value="UniProtKB-UniRule"/>
</dbReference>
<comment type="caution">
    <text evidence="8">The sequence shown here is derived from an EMBL/GenBank/DDBJ whole genome shotgun (WGS) entry which is preliminary data.</text>
</comment>
<keyword evidence="1 5" id="KW-0963">Cytoplasm</keyword>
<dbReference type="InterPro" id="IPR028592">
    <property type="entry name" value="QTRTD1"/>
</dbReference>
<dbReference type="Gene3D" id="3.20.20.105">
    <property type="entry name" value="Queuine tRNA-ribosyltransferase-like"/>
    <property type="match status" value="1"/>
</dbReference>
<evidence type="ECO:0000313" key="8">
    <source>
        <dbReference type="EMBL" id="KAK3679689.1"/>
    </source>
</evidence>
<feature type="binding site" evidence="5">
    <location>
        <position position="301"/>
    </location>
    <ligand>
        <name>Zn(2+)</name>
        <dbReference type="ChEBI" id="CHEBI:29105"/>
    </ligand>
</feature>
<dbReference type="PANTHER" id="PTHR46064">
    <property type="entry name" value="QUEUINE TRNA-RIBOSYLTRANSFERASE ACCESSORY SUBUNIT 2"/>
    <property type="match status" value="1"/>
</dbReference>
<keyword evidence="9" id="KW-1185">Reference proteome</keyword>
<dbReference type="Proteomes" id="UP001274830">
    <property type="component" value="Unassembled WGS sequence"/>
</dbReference>
<comment type="function">
    <text evidence="5">Non-catalytic subunit of the queuine tRNA-ribosyltransferase (TGT) that catalyzes the base-exchange of a guanine (G) residue with queuine (Q) at position 34 (anticodon wobble position) in tRNAs with GU(N) anticodons (tRNA-Asp, -Asn, -His and -Tyr), resulting in the hypermodified nucleoside queuosine (7-(((4,5-cis-dihydroxy-2-cyclopenten-1-yl)amino)methyl)-7-deazaguanosine).</text>
</comment>
<comment type="similarity">
    <text evidence="5">Belongs to the queuine tRNA-ribosyltransferase family. QTRT2 subfamily.</text>
</comment>
<dbReference type="GO" id="GO:0046872">
    <property type="term" value="F:metal ion binding"/>
    <property type="evidence" value="ECO:0007669"/>
    <property type="project" value="UniProtKB-KW"/>
</dbReference>
<dbReference type="GO" id="GO:0006400">
    <property type="term" value="P:tRNA modification"/>
    <property type="evidence" value="ECO:0007669"/>
    <property type="project" value="InterPro"/>
</dbReference>
<evidence type="ECO:0000256" key="6">
    <source>
        <dbReference type="SAM" id="MobiDB-lite"/>
    </source>
</evidence>
<feature type="domain" description="tRNA-guanine(15) transglycosylase-like" evidence="7">
    <location>
        <begin position="106"/>
        <end position="365"/>
    </location>
</feature>
<evidence type="ECO:0000256" key="2">
    <source>
        <dbReference type="ARBA" id="ARBA00022694"/>
    </source>
</evidence>